<proteinExistence type="predicted"/>
<reference evidence="1 2" key="1">
    <citation type="submission" date="2017-11" db="EMBL/GenBank/DDBJ databases">
        <title>The genome of Rhizophagus clarus HR1 reveals common genetic basis of auxotrophy among arbuscular mycorrhizal fungi.</title>
        <authorList>
            <person name="Kobayashi Y."/>
        </authorList>
    </citation>
    <scope>NUCLEOTIDE SEQUENCE [LARGE SCALE GENOMIC DNA]</scope>
    <source>
        <strain evidence="1 2">HR1</strain>
    </source>
</reference>
<evidence type="ECO:0000313" key="2">
    <source>
        <dbReference type="Proteomes" id="UP000247702"/>
    </source>
</evidence>
<dbReference type="Proteomes" id="UP000247702">
    <property type="component" value="Unassembled WGS sequence"/>
</dbReference>
<dbReference type="EMBL" id="BEXD01003904">
    <property type="protein sequence ID" value="GBC03759.1"/>
    <property type="molecule type" value="Genomic_DNA"/>
</dbReference>
<protein>
    <submittedName>
        <fullName evidence="1">Uncharacterized protein</fullName>
    </submittedName>
</protein>
<accession>A0A2Z6SF53</accession>
<keyword evidence="2" id="KW-1185">Reference proteome</keyword>
<sequence>MPLFADFSHDEVQHDNTFKYEKNPLKHMTPDNKLLMNDDATSDNVDLENISTSYVICVSDENILVFDEPLHDEDEYENLEYLELISGRVFSDWYELRTGYIDLQRKKDLIIKLD</sequence>
<dbReference type="AlphaFoldDB" id="A0A2Z6SF53"/>
<organism evidence="1 2">
    <name type="scientific">Rhizophagus clarus</name>
    <dbReference type="NCBI Taxonomy" id="94130"/>
    <lineage>
        <taxon>Eukaryota</taxon>
        <taxon>Fungi</taxon>
        <taxon>Fungi incertae sedis</taxon>
        <taxon>Mucoromycota</taxon>
        <taxon>Glomeromycotina</taxon>
        <taxon>Glomeromycetes</taxon>
        <taxon>Glomerales</taxon>
        <taxon>Glomeraceae</taxon>
        <taxon>Rhizophagus</taxon>
    </lineage>
</organism>
<comment type="caution">
    <text evidence="1">The sequence shown here is derived from an EMBL/GenBank/DDBJ whole genome shotgun (WGS) entry which is preliminary data.</text>
</comment>
<evidence type="ECO:0000313" key="1">
    <source>
        <dbReference type="EMBL" id="GBC03759.1"/>
    </source>
</evidence>
<name>A0A2Z6SF53_9GLOM</name>
<gene>
    <name evidence="1" type="ORF">RclHR1_00530034</name>
</gene>